<dbReference type="InParanoid" id="A0A1I1ZCH7"/>
<reference evidence="7 8" key="1">
    <citation type="submission" date="2016-10" db="EMBL/GenBank/DDBJ databases">
        <authorList>
            <person name="de Groot N.N."/>
        </authorList>
    </citation>
    <scope>NUCLEOTIDE SEQUENCE [LARGE SCALE GENOMIC DNA]</scope>
    <source>
        <strain evidence="7 8">DSM 19012</strain>
    </source>
</reference>
<keyword evidence="8" id="KW-1185">Reference proteome</keyword>
<dbReference type="InterPro" id="IPR022641">
    <property type="entry name" value="CheR_N"/>
</dbReference>
<dbReference type="SUPFAM" id="SSF53335">
    <property type="entry name" value="S-adenosyl-L-methionine-dependent methyltransferases"/>
    <property type="match status" value="1"/>
</dbReference>
<dbReference type="eggNOG" id="COG1352">
    <property type="taxonomic scope" value="Bacteria"/>
</dbReference>
<dbReference type="InterPro" id="IPR000780">
    <property type="entry name" value="CheR_MeTrfase"/>
</dbReference>
<feature type="domain" description="CheR-type methyltransferase" evidence="6">
    <location>
        <begin position="18"/>
        <end position="289"/>
    </location>
</feature>
<dbReference type="PANTHER" id="PTHR24422">
    <property type="entry name" value="CHEMOTAXIS PROTEIN METHYLTRANSFERASE"/>
    <property type="match status" value="1"/>
</dbReference>
<dbReference type="InterPro" id="IPR026024">
    <property type="entry name" value="Chemotaxis_MeTrfase_CheR"/>
</dbReference>
<dbReference type="Pfam" id="PF01739">
    <property type="entry name" value="CheR"/>
    <property type="match status" value="1"/>
</dbReference>
<dbReference type="EMBL" id="FONA01000009">
    <property type="protein sequence ID" value="SFE29461.1"/>
    <property type="molecule type" value="Genomic_DNA"/>
</dbReference>
<dbReference type="InterPro" id="IPR036804">
    <property type="entry name" value="CheR_N_sf"/>
</dbReference>
<dbReference type="EC" id="2.1.1.80" evidence="2"/>
<dbReference type="InterPro" id="IPR050903">
    <property type="entry name" value="Bact_Chemotaxis_MeTrfase"/>
</dbReference>
<dbReference type="SUPFAM" id="SSF47757">
    <property type="entry name" value="Chemotaxis receptor methyltransferase CheR, N-terminal domain"/>
    <property type="match status" value="1"/>
</dbReference>
<evidence type="ECO:0000256" key="2">
    <source>
        <dbReference type="ARBA" id="ARBA00012534"/>
    </source>
</evidence>
<evidence type="ECO:0000256" key="5">
    <source>
        <dbReference type="ARBA" id="ARBA00022691"/>
    </source>
</evidence>
<keyword evidence="5" id="KW-0949">S-adenosyl-L-methionine</keyword>
<organism evidence="7 8">
    <name type="scientific">Thermophagus xiamenensis</name>
    <dbReference type="NCBI Taxonomy" id="385682"/>
    <lineage>
        <taxon>Bacteria</taxon>
        <taxon>Pseudomonadati</taxon>
        <taxon>Bacteroidota</taxon>
        <taxon>Bacteroidia</taxon>
        <taxon>Marinilabiliales</taxon>
        <taxon>Marinilabiliaceae</taxon>
        <taxon>Thermophagus</taxon>
    </lineage>
</organism>
<dbReference type="InterPro" id="IPR022642">
    <property type="entry name" value="CheR_C"/>
</dbReference>
<evidence type="ECO:0000256" key="1">
    <source>
        <dbReference type="ARBA" id="ARBA00001541"/>
    </source>
</evidence>
<name>A0A1I1ZCH7_9BACT</name>
<dbReference type="SMART" id="SM00138">
    <property type="entry name" value="MeTrc"/>
    <property type="match status" value="1"/>
</dbReference>
<dbReference type="FunCoup" id="A0A1I1ZCH7">
    <property type="interactions" value="192"/>
</dbReference>
<evidence type="ECO:0000313" key="7">
    <source>
        <dbReference type="EMBL" id="SFE29461.1"/>
    </source>
</evidence>
<dbReference type="RefSeq" id="WP_010526347.1">
    <property type="nucleotide sequence ID" value="NZ_AFSL01000008.1"/>
</dbReference>
<dbReference type="InterPro" id="IPR029063">
    <property type="entry name" value="SAM-dependent_MTases_sf"/>
</dbReference>
<dbReference type="GO" id="GO:0032259">
    <property type="term" value="P:methylation"/>
    <property type="evidence" value="ECO:0007669"/>
    <property type="project" value="UniProtKB-KW"/>
</dbReference>
<dbReference type="Pfam" id="PF03705">
    <property type="entry name" value="CheR_N"/>
    <property type="match status" value="1"/>
</dbReference>
<evidence type="ECO:0000256" key="3">
    <source>
        <dbReference type="ARBA" id="ARBA00022603"/>
    </source>
</evidence>
<evidence type="ECO:0000313" key="8">
    <source>
        <dbReference type="Proteomes" id="UP000181976"/>
    </source>
</evidence>
<dbReference type="PIRSF" id="PIRSF000410">
    <property type="entry name" value="CheR"/>
    <property type="match status" value="1"/>
</dbReference>
<gene>
    <name evidence="7" type="ORF">SAMN05444380_10968</name>
</gene>
<dbReference type="CDD" id="cd02440">
    <property type="entry name" value="AdoMet_MTases"/>
    <property type="match status" value="1"/>
</dbReference>
<dbReference type="PANTHER" id="PTHR24422:SF26">
    <property type="entry name" value="CHEMOTAXIS PROTEIN METHYLTRANSFERASE"/>
    <property type="match status" value="1"/>
</dbReference>
<comment type="catalytic activity">
    <reaction evidence="1">
        <text>L-glutamyl-[protein] + S-adenosyl-L-methionine = [protein]-L-glutamate 5-O-methyl ester + S-adenosyl-L-homocysteine</text>
        <dbReference type="Rhea" id="RHEA:24452"/>
        <dbReference type="Rhea" id="RHEA-COMP:10208"/>
        <dbReference type="Rhea" id="RHEA-COMP:10311"/>
        <dbReference type="ChEBI" id="CHEBI:29973"/>
        <dbReference type="ChEBI" id="CHEBI:57856"/>
        <dbReference type="ChEBI" id="CHEBI:59789"/>
        <dbReference type="ChEBI" id="CHEBI:82795"/>
        <dbReference type="EC" id="2.1.1.80"/>
    </reaction>
</comment>
<sequence>MMVEENSAKGFDCFKAQLSEQDFQAFSTFIYREYGIKMPPAKRIMLQGRLLKRIRELKMNSYSQYRDFFFSKEGQKKELFNFLNVITTNKTDFFREPVHFDFLSEQVLPDFSTRGGMKQPFKVWSAGVSSGEEGYTIAIVLSEFKLRNPGFRFEILGTDISNKMLETAAKGVYKEAKIDMVPQALKKRYFLRSKNRLNPTVRVIPELQKDFKLKYLNLMDQSYDVVEKFDVIFCRNVLIYFDRNTQEKVINRLCRHLKSDGYFFIGHSESLSGMDVPLENVKPTIFKRK</sequence>
<dbReference type="GO" id="GO:0008983">
    <property type="term" value="F:protein-glutamate O-methyltransferase activity"/>
    <property type="evidence" value="ECO:0007669"/>
    <property type="project" value="UniProtKB-EC"/>
</dbReference>
<dbReference type="PRINTS" id="PR00996">
    <property type="entry name" value="CHERMTFRASE"/>
</dbReference>
<dbReference type="Gene3D" id="1.10.155.10">
    <property type="entry name" value="Chemotaxis receptor methyltransferase CheR, N-terminal domain"/>
    <property type="match status" value="1"/>
</dbReference>
<keyword evidence="3 7" id="KW-0489">Methyltransferase</keyword>
<evidence type="ECO:0000256" key="4">
    <source>
        <dbReference type="ARBA" id="ARBA00022679"/>
    </source>
</evidence>
<dbReference type="Gene3D" id="3.40.50.150">
    <property type="entry name" value="Vaccinia Virus protein VP39"/>
    <property type="match status" value="1"/>
</dbReference>
<keyword evidence="4 7" id="KW-0808">Transferase</keyword>
<dbReference type="STRING" id="385682.SAMN05444380_10968"/>
<protein>
    <recommendedName>
        <fullName evidence="2">protein-glutamate O-methyltransferase</fullName>
        <ecNumber evidence="2">2.1.1.80</ecNumber>
    </recommendedName>
</protein>
<dbReference type="AlphaFoldDB" id="A0A1I1ZCH7"/>
<accession>A0A1I1ZCH7</accession>
<proteinExistence type="predicted"/>
<evidence type="ECO:0000259" key="6">
    <source>
        <dbReference type="PROSITE" id="PS50123"/>
    </source>
</evidence>
<dbReference type="PROSITE" id="PS50123">
    <property type="entry name" value="CHER"/>
    <property type="match status" value="1"/>
</dbReference>
<dbReference type="Proteomes" id="UP000181976">
    <property type="component" value="Unassembled WGS sequence"/>
</dbReference>